<dbReference type="AlphaFoldDB" id="X0XBK6"/>
<evidence type="ECO:0000313" key="5">
    <source>
        <dbReference type="EMBL" id="GAG40559.1"/>
    </source>
</evidence>
<dbReference type="InterPro" id="IPR011761">
    <property type="entry name" value="ATP-grasp"/>
</dbReference>
<dbReference type="InterPro" id="IPR013815">
    <property type="entry name" value="ATP_grasp_subdomain_1"/>
</dbReference>
<dbReference type="Gene3D" id="3.30.470.20">
    <property type="entry name" value="ATP-grasp fold, B domain"/>
    <property type="match status" value="1"/>
</dbReference>
<accession>X0XBK6</accession>
<keyword evidence="3" id="KW-0067">ATP-binding</keyword>
<sequence>IRPFAPGNAGTAALGANLPLKASDVEGLARAARDNRCELVVVGPEDPLARGLVDRLAVEGIAAFGPTQAAARIESSKAFAKDLMQRHGIPTAAFAVFTNRTDARNHVQGLSQPPVVKADGLAAGKGAIVCDSQEEALHAIDQMLGEEASFGAAGQTVVIEERLSGREVTAHAFTDGRTTLSMPFSCDYKRALDGDEGPNTGGMGAYSPPGWLDAGTARRIDEEITPATVDAMMAEGVPYRGIIYPGVIVT</sequence>
<dbReference type="SUPFAM" id="SSF52440">
    <property type="entry name" value="PreATP-grasp domain"/>
    <property type="match status" value="1"/>
</dbReference>
<reference evidence="5" key="1">
    <citation type="journal article" date="2014" name="Front. Microbiol.">
        <title>High frequency of phylogenetically diverse reductive dehalogenase-homologous genes in deep subseafloor sedimentary metagenomes.</title>
        <authorList>
            <person name="Kawai M."/>
            <person name="Futagami T."/>
            <person name="Toyoda A."/>
            <person name="Takaki Y."/>
            <person name="Nishi S."/>
            <person name="Hori S."/>
            <person name="Arai W."/>
            <person name="Tsubouchi T."/>
            <person name="Morono Y."/>
            <person name="Uchiyama I."/>
            <person name="Ito T."/>
            <person name="Fujiyama A."/>
            <person name="Inagaki F."/>
            <person name="Takami H."/>
        </authorList>
    </citation>
    <scope>NUCLEOTIDE SEQUENCE</scope>
    <source>
        <strain evidence="5">Expedition CK06-06</strain>
    </source>
</reference>
<dbReference type="Gene3D" id="3.30.1490.20">
    <property type="entry name" value="ATP-grasp fold, A domain"/>
    <property type="match status" value="1"/>
</dbReference>
<dbReference type="InterPro" id="IPR020561">
    <property type="entry name" value="PRibGlycinamid_synth_ATP-grasp"/>
</dbReference>
<evidence type="ECO:0000256" key="2">
    <source>
        <dbReference type="ARBA" id="ARBA00022741"/>
    </source>
</evidence>
<dbReference type="GO" id="GO:0046872">
    <property type="term" value="F:metal ion binding"/>
    <property type="evidence" value="ECO:0007669"/>
    <property type="project" value="InterPro"/>
</dbReference>
<protein>
    <recommendedName>
        <fullName evidence="4">ATP-grasp domain-containing protein</fullName>
    </recommendedName>
</protein>
<dbReference type="PANTHER" id="PTHR43472:SF1">
    <property type="entry name" value="PHOSPHORIBOSYLAMINE--GLYCINE LIGASE, CHLOROPLASTIC"/>
    <property type="match status" value="1"/>
</dbReference>
<dbReference type="Pfam" id="PF02844">
    <property type="entry name" value="GARS_N"/>
    <property type="match status" value="1"/>
</dbReference>
<keyword evidence="1" id="KW-0436">Ligase</keyword>
<dbReference type="Pfam" id="PF01071">
    <property type="entry name" value="GARS_A"/>
    <property type="match status" value="1"/>
</dbReference>
<organism evidence="5">
    <name type="scientific">marine sediment metagenome</name>
    <dbReference type="NCBI Taxonomy" id="412755"/>
    <lineage>
        <taxon>unclassified sequences</taxon>
        <taxon>metagenomes</taxon>
        <taxon>ecological metagenomes</taxon>
    </lineage>
</organism>
<dbReference type="SMART" id="SM01209">
    <property type="entry name" value="GARS_A"/>
    <property type="match status" value="1"/>
</dbReference>
<dbReference type="SUPFAM" id="SSF56059">
    <property type="entry name" value="Glutathione synthetase ATP-binding domain-like"/>
    <property type="match status" value="1"/>
</dbReference>
<evidence type="ECO:0000256" key="1">
    <source>
        <dbReference type="ARBA" id="ARBA00022598"/>
    </source>
</evidence>
<comment type="caution">
    <text evidence="5">The sequence shown here is derived from an EMBL/GenBank/DDBJ whole genome shotgun (WGS) entry which is preliminary data.</text>
</comment>
<dbReference type="GO" id="GO:0004637">
    <property type="term" value="F:phosphoribosylamine-glycine ligase activity"/>
    <property type="evidence" value="ECO:0007669"/>
    <property type="project" value="InterPro"/>
</dbReference>
<proteinExistence type="predicted"/>
<dbReference type="GO" id="GO:0005524">
    <property type="term" value="F:ATP binding"/>
    <property type="evidence" value="ECO:0007669"/>
    <property type="project" value="UniProtKB-KW"/>
</dbReference>
<dbReference type="InterPro" id="IPR016185">
    <property type="entry name" value="PreATP-grasp_dom_sf"/>
</dbReference>
<dbReference type="InterPro" id="IPR000115">
    <property type="entry name" value="PRibGlycinamide_synth"/>
</dbReference>
<dbReference type="GO" id="GO:0009113">
    <property type="term" value="P:purine nucleobase biosynthetic process"/>
    <property type="evidence" value="ECO:0007669"/>
    <property type="project" value="InterPro"/>
</dbReference>
<dbReference type="PROSITE" id="PS50975">
    <property type="entry name" value="ATP_GRASP"/>
    <property type="match status" value="1"/>
</dbReference>
<name>X0XBK6_9ZZZZ</name>
<feature type="domain" description="ATP-grasp" evidence="4">
    <location>
        <begin position="81"/>
        <end position="167"/>
    </location>
</feature>
<feature type="non-terminal residue" evidence="5">
    <location>
        <position position="250"/>
    </location>
</feature>
<dbReference type="Gene3D" id="3.40.50.20">
    <property type="match status" value="1"/>
</dbReference>
<dbReference type="PANTHER" id="PTHR43472">
    <property type="entry name" value="PHOSPHORIBOSYLAMINE--GLYCINE LIGASE"/>
    <property type="match status" value="1"/>
</dbReference>
<dbReference type="NCBIfam" id="TIGR00877">
    <property type="entry name" value="purD"/>
    <property type="match status" value="1"/>
</dbReference>
<feature type="non-terminal residue" evidence="5">
    <location>
        <position position="1"/>
    </location>
</feature>
<dbReference type="InterPro" id="IPR020562">
    <property type="entry name" value="PRibGlycinamide_synth_N"/>
</dbReference>
<evidence type="ECO:0000259" key="4">
    <source>
        <dbReference type="PROSITE" id="PS50975"/>
    </source>
</evidence>
<gene>
    <name evidence="5" type="ORF">S01H1_65925</name>
</gene>
<keyword evidence="2" id="KW-0547">Nucleotide-binding</keyword>
<dbReference type="EMBL" id="BARS01043556">
    <property type="protein sequence ID" value="GAG40559.1"/>
    <property type="molecule type" value="Genomic_DNA"/>
</dbReference>
<evidence type="ECO:0000256" key="3">
    <source>
        <dbReference type="ARBA" id="ARBA00022840"/>
    </source>
</evidence>